<comment type="caution">
    <text evidence="2">The sequence shown here is derived from an EMBL/GenBank/DDBJ whole genome shotgun (WGS) entry which is preliminary data.</text>
</comment>
<dbReference type="OrthoDB" id="4495524at2"/>
<feature type="signal peptide" evidence="1">
    <location>
        <begin position="1"/>
        <end position="26"/>
    </location>
</feature>
<accession>A0A158FN39</accession>
<dbReference type="EMBL" id="FCOM02000002">
    <property type="protein sequence ID" value="SAL21222.1"/>
    <property type="molecule type" value="Genomic_DNA"/>
</dbReference>
<organism evidence="2 3">
    <name type="scientific">Caballeronia arvi</name>
    <dbReference type="NCBI Taxonomy" id="1777135"/>
    <lineage>
        <taxon>Bacteria</taxon>
        <taxon>Pseudomonadati</taxon>
        <taxon>Pseudomonadota</taxon>
        <taxon>Betaproteobacteria</taxon>
        <taxon>Burkholderiales</taxon>
        <taxon>Burkholderiaceae</taxon>
        <taxon>Caballeronia</taxon>
    </lineage>
</organism>
<evidence type="ECO:0000313" key="2">
    <source>
        <dbReference type="EMBL" id="SAL21222.1"/>
    </source>
</evidence>
<keyword evidence="1" id="KW-0732">Signal</keyword>
<dbReference type="Proteomes" id="UP000055019">
    <property type="component" value="Unassembled WGS sequence"/>
</dbReference>
<evidence type="ECO:0008006" key="4">
    <source>
        <dbReference type="Google" id="ProtNLM"/>
    </source>
</evidence>
<dbReference type="RefSeq" id="WP_061145460.1">
    <property type="nucleotide sequence ID" value="NZ_FCOM02000002.1"/>
</dbReference>
<name>A0A158FN39_9BURK</name>
<dbReference type="AlphaFoldDB" id="A0A158FN39"/>
<evidence type="ECO:0000256" key="1">
    <source>
        <dbReference type="SAM" id="SignalP"/>
    </source>
</evidence>
<reference evidence="2" key="1">
    <citation type="submission" date="2016-01" db="EMBL/GenBank/DDBJ databases">
        <authorList>
            <person name="Peeters C."/>
        </authorList>
    </citation>
    <scope>NUCLEOTIDE SEQUENCE [LARGE SCALE GENOMIC DNA]</scope>
    <source>
        <strain evidence="2">LMG 29317</strain>
    </source>
</reference>
<evidence type="ECO:0000313" key="3">
    <source>
        <dbReference type="Proteomes" id="UP000055019"/>
    </source>
</evidence>
<feature type="chain" id="PRO_5007625861" description="Lipoprotein" evidence="1">
    <location>
        <begin position="27"/>
        <end position="533"/>
    </location>
</feature>
<proteinExistence type="predicted"/>
<protein>
    <recommendedName>
        <fullName evidence="4">Lipoprotein</fullName>
    </recommendedName>
</protein>
<keyword evidence="3" id="KW-1185">Reference proteome</keyword>
<sequence>MVSRFAIKRMLAKVLGVLAISTAAHASGPVPNPYLAAQTYAITHFDSAQSNAFPYAVPSGTQSTPTLAFPQAPAGPINLMTLATTSSDYMWGVSATSVGYIDVRNNGFRRVATLLLPGVQSALVTLLSSLVYNPLLPLVNPIATVALAQTFLAQLPLGAGGGFPSAYSVVDSSNVLYINAGAQILALGYSPGGLLGPSIQILRSLDMSTILQSGESITGVVMTYDGNLAIVGSRSLTIVGRNFGTPKGRVTFGSDETISNSAAVDENNGVYVVSDKLMRKVVWTGSTLSQNAADGAWSSAYPTGDTYYTLFGSGSGSTPALMGFGSDPDKLVVITDGKKQMNLVAFWRDAIPSGFTNRIAGQIPVTCGLPPTYTGAIQSDQSVATNGYGAFVVNNVATSNTGTTPLVDNLLRGAPGAPPAPLGVQRFAWDTQTHAWSSVWARADVSSDNMIPSVSAASNLVFVNGFYPTNNQGWTLDGLDWNTGATVHQTILGPGPVGNGFYAEIQYMPDGDLLFNSLLGPMRVQEPGGAVLP</sequence>
<gene>
    <name evidence="2" type="ORF">AWB74_00802</name>
</gene>